<evidence type="ECO:0000313" key="3">
    <source>
        <dbReference type="Proteomes" id="UP000626092"/>
    </source>
</evidence>
<evidence type="ECO:0000256" key="1">
    <source>
        <dbReference type="SAM" id="MobiDB-lite"/>
    </source>
</evidence>
<reference evidence="2" key="1">
    <citation type="submission" date="2019-11" db="EMBL/GenBank/DDBJ databases">
        <authorList>
            <person name="Liu Y."/>
            <person name="Hou J."/>
            <person name="Li T.-Q."/>
            <person name="Guan C.-H."/>
            <person name="Wu X."/>
            <person name="Wu H.-Z."/>
            <person name="Ling F."/>
            <person name="Zhang R."/>
            <person name="Shi X.-G."/>
            <person name="Ren J.-P."/>
            <person name="Chen E.-F."/>
            <person name="Sun J.-M."/>
        </authorList>
    </citation>
    <scope>NUCLEOTIDE SEQUENCE</scope>
    <source>
        <strain evidence="2">Adult_tree_wgs_1</strain>
        <tissue evidence="2">Leaves</tissue>
    </source>
</reference>
<gene>
    <name evidence="2" type="ORF">RHSIM_Rhsim05G0017900</name>
</gene>
<dbReference type="AlphaFoldDB" id="A0A834GZU8"/>
<keyword evidence="3" id="KW-1185">Reference proteome</keyword>
<comment type="caution">
    <text evidence="2">The sequence shown here is derived from an EMBL/GenBank/DDBJ whole genome shotgun (WGS) entry which is preliminary data.</text>
</comment>
<evidence type="ECO:0000313" key="2">
    <source>
        <dbReference type="EMBL" id="KAF7144196.1"/>
    </source>
</evidence>
<name>A0A834GZU8_RHOSS</name>
<proteinExistence type="predicted"/>
<organism evidence="2 3">
    <name type="scientific">Rhododendron simsii</name>
    <name type="common">Sims's rhododendron</name>
    <dbReference type="NCBI Taxonomy" id="118357"/>
    <lineage>
        <taxon>Eukaryota</taxon>
        <taxon>Viridiplantae</taxon>
        <taxon>Streptophyta</taxon>
        <taxon>Embryophyta</taxon>
        <taxon>Tracheophyta</taxon>
        <taxon>Spermatophyta</taxon>
        <taxon>Magnoliopsida</taxon>
        <taxon>eudicotyledons</taxon>
        <taxon>Gunneridae</taxon>
        <taxon>Pentapetalae</taxon>
        <taxon>asterids</taxon>
        <taxon>Ericales</taxon>
        <taxon>Ericaceae</taxon>
        <taxon>Ericoideae</taxon>
        <taxon>Rhodoreae</taxon>
        <taxon>Rhododendron</taxon>
    </lineage>
</organism>
<sequence length="94" mass="10860">MTFHSIKKNTPSHFADGDNHSSSHLLRYFSLFRLRSTSSALLRTPDSGDHLLWPPLETILLDGERFTDRWFVLVRFKISAIARMLDLKPLPPPQ</sequence>
<dbReference type="Proteomes" id="UP000626092">
    <property type="component" value="Unassembled WGS sequence"/>
</dbReference>
<feature type="region of interest" description="Disordered" evidence="1">
    <location>
        <begin position="1"/>
        <end position="21"/>
    </location>
</feature>
<protein>
    <submittedName>
        <fullName evidence="2">Uncharacterized protein</fullName>
    </submittedName>
</protein>
<accession>A0A834GZU8</accession>
<dbReference type="EMBL" id="WJXA01000005">
    <property type="protein sequence ID" value="KAF7144196.1"/>
    <property type="molecule type" value="Genomic_DNA"/>
</dbReference>